<organism evidence="1 2">
    <name type="scientific">Metarhizobium album</name>
    <dbReference type="NCBI Taxonomy" id="2182425"/>
    <lineage>
        <taxon>Bacteria</taxon>
        <taxon>Pseudomonadati</taxon>
        <taxon>Pseudomonadota</taxon>
        <taxon>Alphaproteobacteria</taxon>
        <taxon>Hyphomicrobiales</taxon>
        <taxon>Rhizobiaceae</taxon>
        <taxon>Metarhizobium</taxon>
    </lineage>
</organism>
<dbReference type="Proteomes" id="UP000245252">
    <property type="component" value="Unassembled WGS sequence"/>
</dbReference>
<comment type="caution">
    <text evidence="1">The sequence shown here is derived from an EMBL/GenBank/DDBJ whole genome shotgun (WGS) entry which is preliminary data.</text>
</comment>
<dbReference type="EMBL" id="QFBC01000028">
    <property type="protein sequence ID" value="PWE52314.1"/>
    <property type="molecule type" value="Genomic_DNA"/>
</dbReference>
<accession>A0A2U2DGB4</accession>
<protein>
    <submittedName>
        <fullName evidence="1">Uncharacterized protein</fullName>
    </submittedName>
</protein>
<dbReference type="OrthoDB" id="8451483at2"/>
<reference evidence="1 2" key="1">
    <citation type="submission" date="2018-05" db="EMBL/GenBank/DDBJ databases">
        <title>The draft genome of strain NS-104.</title>
        <authorList>
            <person name="Hang P."/>
            <person name="Jiang J."/>
        </authorList>
    </citation>
    <scope>NUCLEOTIDE SEQUENCE [LARGE SCALE GENOMIC DNA]</scope>
    <source>
        <strain evidence="1 2">NS-104</strain>
    </source>
</reference>
<proteinExistence type="predicted"/>
<dbReference type="AlphaFoldDB" id="A0A2U2DGB4"/>
<keyword evidence="2" id="KW-1185">Reference proteome</keyword>
<sequence>MRDMTEIPIAAAKRIADEYGYDQIVIYARRCHDSPEPHGEHMTTYGRTPEHCSVAARMGATLQRFMGWTV</sequence>
<evidence type="ECO:0000313" key="2">
    <source>
        <dbReference type="Proteomes" id="UP000245252"/>
    </source>
</evidence>
<gene>
    <name evidence="1" type="ORF">DEM27_31740</name>
</gene>
<name>A0A2U2DGB4_9HYPH</name>
<evidence type="ECO:0000313" key="1">
    <source>
        <dbReference type="EMBL" id="PWE52314.1"/>
    </source>
</evidence>
<dbReference type="RefSeq" id="WP_109462237.1">
    <property type="nucleotide sequence ID" value="NZ_QFBC01000028.1"/>
</dbReference>